<dbReference type="Pfam" id="PF00485">
    <property type="entry name" value="PRK"/>
    <property type="match status" value="1"/>
</dbReference>
<dbReference type="RefSeq" id="WP_110125358.1">
    <property type="nucleotide sequence ID" value="NZ_QHLY01000005.1"/>
</dbReference>
<dbReference type="AlphaFoldDB" id="A0A317ZX32"/>
<dbReference type="GO" id="GO:0005524">
    <property type="term" value="F:ATP binding"/>
    <property type="evidence" value="ECO:0007669"/>
    <property type="project" value="InterPro"/>
</dbReference>
<dbReference type="InterPro" id="IPR027417">
    <property type="entry name" value="P-loop_NTPase"/>
</dbReference>
<organism evidence="3 4">
    <name type="scientific">Cryobacterium arcticum</name>
    <dbReference type="NCBI Taxonomy" id="670052"/>
    <lineage>
        <taxon>Bacteria</taxon>
        <taxon>Bacillati</taxon>
        <taxon>Actinomycetota</taxon>
        <taxon>Actinomycetes</taxon>
        <taxon>Micrococcales</taxon>
        <taxon>Microbacteriaceae</taxon>
        <taxon>Cryobacterium</taxon>
    </lineage>
</organism>
<dbReference type="OrthoDB" id="3192509at2"/>
<feature type="compositionally biased region" description="Pro residues" evidence="1">
    <location>
        <begin position="219"/>
        <end position="231"/>
    </location>
</feature>
<dbReference type="InterPro" id="IPR006083">
    <property type="entry name" value="PRK/URK"/>
</dbReference>
<name>A0A317ZX32_9MICO</name>
<dbReference type="PANTHER" id="PTHR10285">
    <property type="entry name" value="URIDINE KINASE"/>
    <property type="match status" value="1"/>
</dbReference>
<dbReference type="EMBL" id="QHLY01000005">
    <property type="protein sequence ID" value="PXA71835.1"/>
    <property type="molecule type" value="Genomic_DNA"/>
</dbReference>
<dbReference type="SUPFAM" id="SSF52540">
    <property type="entry name" value="P-loop containing nucleoside triphosphate hydrolases"/>
    <property type="match status" value="1"/>
</dbReference>
<dbReference type="PRINTS" id="PR00988">
    <property type="entry name" value="URIDINKINASE"/>
</dbReference>
<sequence>MESAADTLDDLAQRALGLLAGNGRIIVGITGSPGAGKTTLAKELVQRLNDGGSRAVYLPMDGFHLANATLDRLGIHDRKGAIDTFDGWGFVALLGRVLEERDHTVYAPSFERTVDEGIAGEVAIPAGAEIVIVEGNYLLVDQEPWNRIPSLLAESWFCATAADERLTRLVDRHTRHGRSPEAARAWASSVDGANAILIEATRVRADLVVSGATSAARPPSCPPAVELPPPTGASGPQVGNSRERTQPS</sequence>
<feature type="region of interest" description="Disordered" evidence="1">
    <location>
        <begin position="213"/>
        <end position="248"/>
    </location>
</feature>
<feature type="domain" description="Phosphoribulokinase/uridine kinase" evidence="2">
    <location>
        <begin position="26"/>
        <end position="209"/>
    </location>
</feature>
<accession>A0A317ZX32</accession>
<keyword evidence="4" id="KW-1185">Reference proteome</keyword>
<evidence type="ECO:0000259" key="2">
    <source>
        <dbReference type="Pfam" id="PF00485"/>
    </source>
</evidence>
<reference evidence="3 4" key="1">
    <citation type="submission" date="2018-05" db="EMBL/GenBank/DDBJ databases">
        <title>Genetic diversity of glacier-inhabiting Cryobacterium bacteria in China and description of Cryobacterium mengkeensis sp. nov. and Arthrobacter glacialis sp. nov.</title>
        <authorList>
            <person name="Liu Q."/>
            <person name="Xin Y.-H."/>
        </authorList>
    </citation>
    <scope>NUCLEOTIDE SEQUENCE [LARGE SCALE GENOMIC DNA]</scope>
    <source>
        <strain evidence="3 4">SK-1</strain>
    </source>
</reference>
<dbReference type="NCBIfam" id="NF006743">
    <property type="entry name" value="PRK09270.1-2"/>
    <property type="match status" value="1"/>
</dbReference>
<comment type="caution">
    <text evidence="3">The sequence shown here is derived from an EMBL/GenBank/DDBJ whole genome shotgun (WGS) entry which is preliminary data.</text>
</comment>
<evidence type="ECO:0000313" key="3">
    <source>
        <dbReference type="EMBL" id="PXA71835.1"/>
    </source>
</evidence>
<keyword evidence="3" id="KW-0808">Transferase</keyword>
<evidence type="ECO:0000256" key="1">
    <source>
        <dbReference type="SAM" id="MobiDB-lite"/>
    </source>
</evidence>
<keyword evidence="3" id="KW-0418">Kinase</keyword>
<protein>
    <submittedName>
        <fullName evidence="3">Nucleoside/nucleotide kinase family protein</fullName>
    </submittedName>
</protein>
<gene>
    <name evidence="3" type="ORF">CTB96_02630</name>
</gene>
<dbReference type="Proteomes" id="UP000246722">
    <property type="component" value="Unassembled WGS sequence"/>
</dbReference>
<dbReference type="GO" id="GO:0016301">
    <property type="term" value="F:kinase activity"/>
    <property type="evidence" value="ECO:0007669"/>
    <property type="project" value="UniProtKB-KW"/>
</dbReference>
<evidence type="ECO:0000313" key="4">
    <source>
        <dbReference type="Proteomes" id="UP000246722"/>
    </source>
</evidence>
<proteinExistence type="predicted"/>
<dbReference type="Gene3D" id="3.40.50.300">
    <property type="entry name" value="P-loop containing nucleotide triphosphate hydrolases"/>
    <property type="match status" value="3"/>
</dbReference>